<dbReference type="InterPro" id="IPR036890">
    <property type="entry name" value="HATPase_C_sf"/>
</dbReference>
<keyword evidence="4" id="KW-0808">Transferase</keyword>
<dbReference type="RefSeq" id="WP_182950656.1">
    <property type="nucleotide sequence ID" value="NZ_JABEQK010000011.1"/>
</dbReference>
<feature type="domain" description="Histidine kinase" evidence="7">
    <location>
        <begin position="179"/>
        <end position="389"/>
    </location>
</feature>
<dbReference type="PRINTS" id="PR00344">
    <property type="entry name" value="BCTRLSENSOR"/>
</dbReference>
<dbReference type="SUPFAM" id="SSF55781">
    <property type="entry name" value="GAF domain-like"/>
    <property type="match status" value="1"/>
</dbReference>
<dbReference type="InterPro" id="IPR003661">
    <property type="entry name" value="HisK_dim/P_dom"/>
</dbReference>
<dbReference type="SUPFAM" id="SSF47384">
    <property type="entry name" value="Homodimeric domain of signal transducing histidine kinase"/>
    <property type="match status" value="1"/>
</dbReference>
<proteinExistence type="predicted"/>
<evidence type="ECO:0000313" key="8">
    <source>
        <dbReference type="EMBL" id="MBB2206124.1"/>
    </source>
</evidence>
<dbReference type="CDD" id="cd00082">
    <property type="entry name" value="HisKA"/>
    <property type="match status" value="1"/>
</dbReference>
<dbReference type="InterPro" id="IPR029016">
    <property type="entry name" value="GAF-like_dom_sf"/>
</dbReference>
<dbReference type="PANTHER" id="PTHR43711">
    <property type="entry name" value="TWO-COMPONENT HISTIDINE KINASE"/>
    <property type="match status" value="1"/>
</dbReference>
<dbReference type="Pfam" id="PF02518">
    <property type="entry name" value="HATPase_c"/>
    <property type="match status" value="1"/>
</dbReference>
<evidence type="ECO:0000256" key="6">
    <source>
        <dbReference type="ARBA" id="ARBA00023012"/>
    </source>
</evidence>
<dbReference type="InterPro" id="IPR004358">
    <property type="entry name" value="Sig_transdc_His_kin-like_C"/>
</dbReference>
<sequence length="394" mass="43884">MAKYWEVIQEAGRVPALMKILDVVHHTTGLRFAAIARVTEDYWIACAVRDGTGLGLKAGDNLPVQTTLSHEVLHRGEPVVIDNIEIDSAYARHPAPQRYRFQSYISVPILLPDGTFFGTLCASDPVPHHLNRPEILATFRIFADLVAFHVDASARLAENEVTLSRERTQSELREQFIAVLGHDLRNPLMSIDSGTRVLLRRPERAAELVPLMQKSTARMAALINDLMDFARGRLGDGIVLERNIEYALQPILEQIVQEVATVQPERCIETQFMMKRAVTCDSGRVCQLFSNLLSNAITHGDPCEPIIVRASTDETLFQLSVSNRGKPIPPDAQDKLFQPFFRGGERRSQQGLGLGLYIASEIAKAHHGRLSVSSSEHETCFTFRLPIASSPDCQ</sequence>
<dbReference type="SUPFAM" id="SSF55874">
    <property type="entry name" value="ATPase domain of HSP90 chaperone/DNA topoisomerase II/histidine kinase"/>
    <property type="match status" value="1"/>
</dbReference>
<organism evidence="8 9">
    <name type="scientific">Gluconacetobacter takamatsuzukensis</name>
    <dbReference type="NCBI Taxonomy" id="1286190"/>
    <lineage>
        <taxon>Bacteria</taxon>
        <taxon>Pseudomonadati</taxon>
        <taxon>Pseudomonadota</taxon>
        <taxon>Alphaproteobacteria</taxon>
        <taxon>Acetobacterales</taxon>
        <taxon>Acetobacteraceae</taxon>
        <taxon>Gluconacetobacter</taxon>
    </lineage>
</organism>
<dbReference type="EMBL" id="JABEQK010000011">
    <property type="protein sequence ID" value="MBB2206124.1"/>
    <property type="molecule type" value="Genomic_DNA"/>
</dbReference>
<dbReference type="InterPro" id="IPR005467">
    <property type="entry name" value="His_kinase_dom"/>
</dbReference>
<keyword evidence="5 8" id="KW-0418">Kinase</keyword>
<dbReference type="InterPro" id="IPR036097">
    <property type="entry name" value="HisK_dim/P_sf"/>
</dbReference>
<dbReference type="SMART" id="SM00388">
    <property type="entry name" value="HisKA"/>
    <property type="match status" value="1"/>
</dbReference>
<keyword evidence="6" id="KW-0902">Two-component regulatory system</keyword>
<dbReference type="InterPro" id="IPR003594">
    <property type="entry name" value="HATPase_dom"/>
</dbReference>
<dbReference type="Gene3D" id="1.10.287.130">
    <property type="match status" value="1"/>
</dbReference>
<evidence type="ECO:0000256" key="3">
    <source>
        <dbReference type="ARBA" id="ARBA00022553"/>
    </source>
</evidence>
<evidence type="ECO:0000256" key="5">
    <source>
        <dbReference type="ARBA" id="ARBA00022777"/>
    </source>
</evidence>
<dbReference type="PANTHER" id="PTHR43711:SF1">
    <property type="entry name" value="HISTIDINE KINASE 1"/>
    <property type="match status" value="1"/>
</dbReference>
<reference evidence="8 9" key="1">
    <citation type="submission" date="2020-04" db="EMBL/GenBank/DDBJ databases">
        <title>Description of novel Gluconacetobacter.</title>
        <authorList>
            <person name="Sombolestani A."/>
        </authorList>
    </citation>
    <scope>NUCLEOTIDE SEQUENCE [LARGE SCALE GENOMIC DNA]</scope>
    <source>
        <strain evidence="8 9">LMG 27800</strain>
    </source>
</reference>
<dbReference type="SMART" id="SM00065">
    <property type="entry name" value="GAF"/>
    <property type="match status" value="1"/>
</dbReference>
<accession>A0A7W4PS77</accession>
<dbReference type="AlphaFoldDB" id="A0A7W4PS77"/>
<dbReference type="InterPro" id="IPR003018">
    <property type="entry name" value="GAF"/>
</dbReference>
<dbReference type="Proteomes" id="UP000540556">
    <property type="component" value="Unassembled WGS sequence"/>
</dbReference>
<dbReference type="EC" id="2.7.13.3" evidence="2"/>
<dbReference type="InterPro" id="IPR050736">
    <property type="entry name" value="Sensor_HK_Regulatory"/>
</dbReference>
<dbReference type="Pfam" id="PF01590">
    <property type="entry name" value="GAF"/>
    <property type="match status" value="1"/>
</dbReference>
<dbReference type="Gene3D" id="3.30.565.10">
    <property type="entry name" value="Histidine kinase-like ATPase, C-terminal domain"/>
    <property type="match status" value="1"/>
</dbReference>
<evidence type="ECO:0000256" key="4">
    <source>
        <dbReference type="ARBA" id="ARBA00022679"/>
    </source>
</evidence>
<protein>
    <recommendedName>
        <fullName evidence="2">histidine kinase</fullName>
        <ecNumber evidence="2">2.7.13.3</ecNumber>
    </recommendedName>
</protein>
<dbReference type="Pfam" id="PF00512">
    <property type="entry name" value="HisKA"/>
    <property type="match status" value="1"/>
</dbReference>
<evidence type="ECO:0000256" key="2">
    <source>
        <dbReference type="ARBA" id="ARBA00012438"/>
    </source>
</evidence>
<evidence type="ECO:0000256" key="1">
    <source>
        <dbReference type="ARBA" id="ARBA00000085"/>
    </source>
</evidence>
<evidence type="ECO:0000259" key="7">
    <source>
        <dbReference type="PROSITE" id="PS50109"/>
    </source>
</evidence>
<dbReference type="GO" id="GO:0000155">
    <property type="term" value="F:phosphorelay sensor kinase activity"/>
    <property type="evidence" value="ECO:0007669"/>
    <property type="project" value="InterPro"/>
</dbReference>
<comment type="catalytic activity">
    <reaction evidence="1">
        <text>ATP + protein L-histidine = ADP + protein N-phospho-L-histidine.</text>
        <dbReference type="EC" id="2.7.13.3"/>
    </reaction>
</comment>
<comment type="caution">
    <text evidence="8">The sequence shown here is derived from an EMBL/GenBank/DDBJ whole genome shotgun (WGS) entry which is preliminary data.</text>
</comment>
<keyword evidence="3" id="KW-0597">Phosphoprotein</keyword>
<evidence type="ECO:0000313" key="9">
    <source>
        <dbReference type="Proteomes" id="UP000540556"/>
    </source>
</evidence>
<keyword evidence="9" id="KW-1185">Reference proteome</keyword>
<dbReference type="PROSITE" id="PS50109">
    <property type="entry name" value="HIS_KIN"/>
    <property type="match status" value="1"/>
</dbReference>
<gene>
    <name evidence="8" type="ORF">HLH27_14030</name>
</gene>
<dbReference type="Gene3D" id="3.30.450.40">
    <property type="match status" value="1"/>
</dbReference>
<name>A0A7W4PS77_9PROT</name>
<dbReference type="SMART" id="SM00387">
    <property type="entry name" value="HATPase_c"/>
    <property type="match status" value="1"/>
</dbReference>